<dbReference type="PANTHER" id="PTHR19303">
    <property type="entry name" value="TRANSPOSON"/>
    <property type="match status" value="1"/>
</dbReference>
<dbReference type="InterPro" id="IPR009057">
    <property type="entry name" value="Homeodomain-like_sf"/>
</dbReference>
<dbReference type="Gene3D" id="1.10.10.60">
    <property type="entry name" value="Homeodomain-like"/>
    <property type="match status" value="2"/>
</dbReference>
<dbReference type="EMBL" id="NCKU01016274">
    <property type="protein sequence ID" value="RWR99234.1"/>
    <property type="molecule type" value="Genomic_DNA"/>
</dbReference>
<accession>A0A443Q875</accession>
<dbReference type="InterPro" id="IPR007889">
    <property type="entry name" value="HTH_Psq"/>
</dbReference>
<evidence type="ECO:0000259" key="4">
    <source>
        <dbReference type="Pfam" id="PF03221"/>
    </source>
</evidence>
<organism evidence="6 7">
    <name type="scientific">Dinothrombium tinctorium</name>
    <dbReference type="NCBI Taxonomy" id="1965070"/>
    <lineage>
        <taxon>Eukaryota</taxon>
        <taxon>Metazoa</taxon>
        <taxon>Ecdysozoa</taxon>
        <taxon>Arthropoda</taxon>
        <taxon>Chelicerata</taxon>
        <taxon>Arachnida</taxon>
        <taxon>Acari</taxon>
        <taxon>Acariformes</taxon>
        <taxon>Trombidiformes</taxon>
        <taxon>Prostigmata</taxon>
        <taxon>Anystina</taxon>
        <taxon>Parasitengona</taxon>
        <taxon>Trombidioidea</taxon>
        <taxon>Trombidiidae</taxon>
        <taxon>Dinothrombium</taxon>
    </lineage>
</organism>
<feature type="domain" description="HTH psq-type" evidence="5">
    <location>
        <begin position="3"/>
        <end position="54"/>
    </location>
</feature>
<sequence>MEKKRNFLTLDEKIEVIEKKKQCKIGNRALALKFKCGKTQIDNIIKNEEEIRKQYEDFKDGSRKRVKQLTINNKINDAVFKFFIKARSKNIPISGPMLQSKAR</sequence>
<comment type="subcellular location">
    <subcellularLocation>
        <location evidence="1">Nucleus</location>
    </subcellularLocation>
</comment>
<keyword evidence="2" id="KW-0238">DNA-binding</keyword>
<dbReference type="Pfam" id="PF03221">
    <property type="entry name" value="HTH_Tnp_Tc5"/>
    <property type="match status" value="1"/>
</dbReference>
<dbReference type="SUPFAM" id="SSF46689">
    <property type="entry name" value="Homeodomain-like"/>
    <property type="match status" value="1"/>
</dbReference>
<comment type="caution">
    <text evidence="6">The sequence shown here is derived from an EMBL/GenBank/DDBJ whole genome shotgun (WGS) entry which is preliminary data.</text>
</comment>
<keyword evidence="3" id="KW-0539">Nucleus</keyword>
<evidence type="ECO:0000313" key="7">
    <source>
        <dbReference type="Proteomes" id="UP000285301"/>
    </source>
</evidence>
<dbReference type="Proteomes" id="UP000285301">
    <property type="component" value="Unassembled WGS sequence"/>
</dbReference>
<evidence type="ECO:0000256" key="2">
    <source>
        <dbReference type="ARBA" id="ARBA00023125"/>
    </source>
</evidence>
<dbReference type="GO" id="GO:0005634">
    <property type="term" value="C:nucleus"/>
    <property type="evidence" value="ECO:0007669"/>
    <property type="project" value="UniProtKB-SubCell"/>
</dbReference>
<feature type="non-terminal residue" evidence="6">
    <location>
        <position position="103"/>
    </location>
</feature>
<dbReference type="InterPro" id="IPR050863">
    <property type="entry name" value="CenT-Element_Derived"/>
</dbReference>
<evidence type="ECO:0000313" key="6">
    <source>
        <dbReference type="EMBL" id="RWR99234.1"/>
    </source>
</evidence>
<dbReference type="Pfam" id="PF04218">
    <property type="entry name" value="CENP-B_N"/>
    <property type="match status" value="1"/>
</dbReference>
<proteinExistence type="predicted"/>
<dbReference type="PANTHER" id="PTHR19303:SF73">
    <property type="entry name" value="PROTEIN PDC2"/>
    <property type="match status" value="1"/>
</dbReference>
<dbReference type="GO" id="GO:0003677">
    <property type="term" value="F:DNA binding"/>
    <property type="evidence" value="ECO:0007669"/>
    <property type="project" value="UniProtKB-KW"/>
</dbReference>
<name>A0A443Q875_9ACAR</name>
<evidence type="ECO:0000256" key="1">
    <source>
        <dbReference type="ARBA" id="ARBA00004123"/>
    </source>
</evidence>
<protein>
    <submittedName>
        <fullName evidence="6">Major centromere autoantigen B-like protein</fullName>
    </submittedName>
</protein>
<dbReference type="OrthoDB" id="6484486at2759"/>
<keyword evidence="7" id="KW-1185">Reference proteome</keyword>
<evidence type="ECO:0000256" key="3">
    <source>
        <dbReference type="ARBA" id="ARBA00023242"/>
    </source>
</evidence>
<dbReference type="AlphaFoldDB" id="A0A443Q875"/>
<dbReference type="InterPro" id="IPR006600">
    <property type="entry name" value="HTH_CenpB_DNA-bd_dom"/>
</dbReference>
<feature type="domain" description="HTH CENPB-type" evidence="4">
    <location>
        <begin position="73"/>
        <end position="103"/>
    </location>
</feature>
<gene>
    <name evidence="6" type="ORF">B4U79_05855</name>
</gene>
<evidence type="ECO:0000259" key="5">
    <source>
        <dbReference type="Pfam" id="PF04218"/>
    </source>
</evidence>
<reference evidence="6 7" key="1">
    <citation type="journal article" date="2018" name="Gigascience">
        <title>Genomes of trombidid mites reveal novel predicted allergens and laterally-transferred genes associated with secondary metabolism.</title>
        <authorList>
            <person name="Dong X."/>
            <person name="Chaisiri K."/>
            <person name="Xia D."/>
            <person name="Armstrong S.D."/>
            <person name="Fang Y."/>
            <person name="Donnelly M.J."/>
            <person name="Kadowaki T."/>
            <person name="McGarry J.W."/>
            <person name="Darby A.C."/>
            <person name="Makepeace B.L."/>
        </authorList>
    </citation>
    <scope>NUCLEOTIDE SEQUENCE [LARGE SCALE GENOMIC DNA]</scope>
    <source>
        <strain evidence="6">UoL-WK</strain>
    </source>
</reference>